<evidence type="ECO:0000256" key="1">
    <source>
        <dbReference type="SAM" id="MobiDB-lite"/>
    </source>
</evidence>
<evidence type="ECO:0000313" key="4">
    <source>
        <dbReference type="Proteomes" id="UP000317078"/>
    </source>
</evidence>
<dbReference type="RefSeq" id="WP_140881519.1">
    <property type="nucleotide sequence ID" value="NZ_RCZP01000002.1"/>
</dbReference>
<keyword evidence="2" id="KW-1133">Transmembrane helix</keyword>
<feature type="transmembrane region" description="Helical" evidence="2">
    <location>
        <begin position="104"/>
        <end position="123"/>
    </location>
</feature>
<dbReference type="SUPFAM" id="SSF54862">
    <property type="entry name" value="4Fe-4S ferredoxins"/>
    <property type="match status" value="1"/>
</dbReference>
<dbReference type="SUPFAM" id="SSF103501">
    <property type="entry name" value="Respiratory nitrate reductase 1 gamma chain"/>
    <property type="match status" value="1"/>
</dbReference>
<feature type="region of interest" description="Disordered" evidence="1">
    <location>
        <begin position="361"/>
        <end position="382"/>
    </location>
</feature>
<reference evidence="3 4" key="1">
    <citation type="journal article" date="2019" name="Environ. Microbiol.">
        <title>Species interactions and distinct microbial communities in high Arctic permafrost affected cryosols are associated with the CH4 and CO2 gas fluxes.</title>
        <authorList>
            <person name="Altshuler I."/>
            <person name="Hamel J."/>
            <person name="Turney S."/>
            <person name="Magnuson E."/>
            <person name="Levesque R."/>
            <person name="Greer C."/>
            <person name="Whyte L.G."/>
        </authorList>
    </citation>
    <scope>NUCLEOTIDE SEQUENCE [LARGE SCALE GENOMIC DNA]</scope>
    <source>
        <strain evidence="3 4">S9.3B</strain>
    </source>
</reference>
<comment type="caution">
    <text evidence="3">The sequence shown here is derived from an EMBL/GenBank/DDBJ whole genome shotgun (WGS) entry which is preliminary data.</text>
</comment>
<dbReference type="OrthoDB" id="9765258at2"/>
<name>A0A502GEQ3_9PROT</name>
<keyword evidence="2" id="KW-0472">Membrane</keyword>
<dbReference type="EMBL" id="RCZP01000002">
    <property type="protein sequence ID" value="TPG60589.1"/>
    <property type="molecule type" value="Genomic_DNA"/>
</dbReference>
<dbReference type="InterPro" id="IPR036197">
    <property type="entry name" value="NarG-like_sf"/>
</dbReference>
<sequence length="382" mass="41389">MRETEATTEARRAMEVCNACRYCEGFCAVFPAMTMRREFSTGDLSYIANLCHNCKGCYYACQYAPPHPFNINVPQVLAQVRADTYEEYAWPGPLAGLFRRNGTVVSLVSAAGIALVLLLTMALVDHRVLYQPQTGPGAFYRVIPWWLMTALAGGTFLFSILALAMGFRNFWRDTGGRADELTRGRPLAVALHDILTLKNLGGGGGGCNDRDEAFSQARRRFHHAMFYGFLLCFASTSTATVYDHFLGMEAPYAFLSLPVQLGFWGGIGMVVGTAGLIWTKIVSDPAPAARNLLGADYALLVLLLLAASTGLLLLALRDTGAMGVLLAVHLGIILALFLVIPYSKMVHGVYRSAALLRHALERHPTPPPPGTAPSDRALGSAA</sequence>
<organism evidence="3 4">
    <name type="scientific">Muricoccus nepalensis</name>
    <dbReference type="NCBI Taxonomy" id="1854500"/>
    <lineage>
        <taxon>Bacteria</taxon>
        <taxon>Pseudomonadati</taxon>
        <taxon>Pseudomonadota</taxon>
        <taxon>Alphaproteobacteria</taxon>
        <taxon>Acetobacterales</taxon>
        <taxon>Roseomonadaceae</taxon>
        <taxon>Muricoccus</taxon>
    </lineage>
</organism>
<feature type="transmembrane region" description="Helical" evidence="2">
    <location>
        <begin position="294"/>
        <end position="316"/>
    </location>
</feature>
<keyword evidence="4" id="KW-1185">Reference proteome</keyword>
<feature type="transmembrane region" description="Helical" evidence="2">
    <location>
        <begin position="224"/>
        <end position="242"/>
    </location>
</feature>
<feature type="transmembrane region" description="Helical" evidence="2">
    <location>
        <begin position="322"/>
        <end position="342"/>
    </location>
</feature>
<evidence type="ECO:0000313" key="3">
    <source>
        <dbReference type="EMBL" id="TPG60589.1"/>
    </source>
</evidence>
<dbReference type="NCBIfam" id="TIGR02484">
    <property type="entry name" value="CitB"/>
    <property type="match status" value="1"/>
</dbReference>
<protein>
    <submittedName>
        <fullName evidence="3">Tricarballylate utilization 4Fe-4S protein TcuB</fullName>
    </submittedName>
</protein>
<feature type="transmembrane region" description="Helical" evidence="2">
    <location>
        <begin position="143"/>
        <end position="167"/>
    </location>
</feature>
<dbReference type="AlphaFoldDB" id="A0A502GEQ3"/>
<feature type="transmembrane region" description="Helical" evidence="2">
    <location>
        <begin position="262"/>
        <end position="282"/>
    </location>
</feature>
<gene>
    <name evidence="3" type="primary">tcuB</name>
    <name evidence="3" type="ORF">EAH89_04330</name>
</gene>
<dbReference type="InterPro" id="IPR012830">
    <property type="entry name" value="Citrate_utilization_prot_B"/>
</dbReference>
<accession>A0A502GEQ3</accession>
<proteinExistence type="predicted"/>
<dbReference type="Gene3D" id="1.20.950.20">
    <property type="entry name" value="Transmembrane di-heme cytochromes, Chain C"/>
    <property type="match status" value="1"/>
</dbReference>
<keyword evidence="2" id="KW-0812">Transmembrane</keyword>
<evidence type="ECO:0000256" key="2">
    <source>
        <dbReference type="SAM" id="Phobius"/>
    </source>
</evidence>
<dbReference type="Proteomes" id="UP000317078">
    <property type="component" value="Unassembled WGS sequence"/>
</dbReference>